<reference evidence="7 8" key="1">
    <citation type="submission" date="2018-07" db="EMBL/GenBank/DDBJ databases">
        <title>a novel species of Sphingomonas isolated from the rhizosphere soil of Araceae plant.</title>
        <authorList>
            <person name="Zhiyong W."/>
            <person name="Qinglan Z."/>
            <person name="Zhiwei F."/>
            <person name="Ding X."/>
            <person name="Gejiao W."/>
            <person name="Shixue Z."/>
        </authorList>
    </citation>
    <scope>NUCLEOTIDE SEQUENCE [LARGE SCALE GENOMIC DNA]</scope>
    <source>
        <strain evidence="7 8">WZY 27</strain>
    </source>
</reference>
<feature type="transmembrane region" description="Helical" evidence="5">
    <location>
        <begin position="50"/>
        <end position="73"/>
    </location>
</feature>
<feature type="transmembrane region" description="Helical" evidence="5">
    <location>
        <begin position="406"/>
        <end position="428"/>
    </location>
</feature>
<dbReference type="InterPro" id="IPR036259">
    <property type="entry name" value="MFS_trans_sf"/>
</dbReference>
<feature type="transmembrane region" description="Helical" evidence="5">
    <location>
        <begin position="434"/>
        <end position="455"/>
    </location>
</feature>
<dbReference type="Proteomes" id="UP000253918">
    <property type="component" value="Unassembled WGS sequence"/>
</dbReference>
<evidence type="ECO:0000256" key="3">
    <source>
        <dbReference type="ARBA" id="ARBA00022989"/>
    </source>
</evidence>
<feature type="transmembrane region" description="Helical" evidence="5">
    <location>
        <begin position="85"/>
        <end position="105"/>
    </location>
</feature>
<feature type="transmembrane region" description="Helical" evidence="5">
    <location>
        <begin position="205"/>
        <end position="225"/>
    </location>
</feature>
<dbReference type="OrthoDB" id="9784658at2"/>
<dbReference type="AlphaFoldDB" id="A0A369VZY2"/>
<evidence type="ECO:0000256" key="4">
    <source>
        <dbReference type="ARBA" id="ARBA00023136"/>
    </source>
</evidence>
<protein>
    <submittedName>
        <fullName evidence="7">MFS transporter</fullName>
    </submittedName>
</protein>
<evidence type="ECO:0000256" key="1">
    <source>
        <dbReference type="ARBA" id="ARBA00004141"/>
    </source>
</evidence>
<feature type="transmembrane region" description="Helical" evidence="5">
    <location>
        <begin position="276"/>
        <end position="298"/>
    </location>
</feature>
<feature type="transmembrane region" description="Helical" evidence="5">
    <location>
        <begin position="350"/>
        <end position="369"/>
    </location>
</feature>
<dbReference type="InterPro" id="IPR020846">
    <property type="entry name" value="MFS_dom"/>
</dbReference>
<dbReference type="PANTHER" id="PTHR23508:SF10">
    <property type="entry name" value="CARBOXYLIC ACID TRANSPORTER PROTEIN HOMOLOG"/>
    <property type="match status" value="1"/>
</dbReference>
<evidence type="ECO:0000313" key="8">
    <source>
        <dbReference type="Proteomes" id="UP000253918"/>
    </source>
</evidence>
<feature type="transmembrane region" description="Helical" evidence="5">
    <location>
        <begin position="375"/>
        <end position="394"/>
    </location>
</feature>
<comment type="subcellular location">
    <subcellularLocation>
        <location evidence="1">Membrane</location>
        <topology evidence="1">Multi-pass membrane protein</topology>
    </subcellularLocation>
</comment>
<comment type="caution">
    <text evidence="7">The sequence shown here is derived from an EMBL/GenBank/DDBJ whole genome shotgun (WGS) entry which is preliminary data.</text>
</comment>
<name>A0A369VZY2_9SPHN</name>
<dbReference type="SUPFAM" id="SSF103473">
    <property type="entry name" value="MFS general substrate transporter"/>
    <property type="match status" value="1"/>
</dbReference>
<dbReference type="GO" id="GO:0046943">
    <property type="term" value="F:carboxylic acid transmembrane transporter activity"/>
    <property type="evidence" value="ECO:0007669"/>
    <property type="project" value="TreeGrafter"/>
</dbReference>
<feature type="domain" description="Major facilitator superfamily (MFS) profile" evidence="6">
    <location>
        <begin position="51"/>
        <end position="460"/>
    </location>
</feature>
<keyword evidence="4 5" id="KW-0472">Membrane</keyword>
<keyword evidence="3 5" id="KW-1133">Transmembrane helix</keyword>
<keyword evidence="2 5" id="KW-0812">Transmembrane</keyword>
<dbReference type="PANTHER" id="PTHR23508">
    <property type="entry name" value="CARBOXYLIC ACID TRANSPORTER PROTEIN HOMOLOG"/>
    <property type="match status" value="1"/>
</dbReference>
<evidence type="ECO:0000313" key="7">
    <source>
        <dbReference type="EMBL" id="RDE07359.1"/>
    </source>
</evidence>
<dbReference type="InterPro" id="IPR011701">
    <property type="entry name" value="MFS"/>
</dbReference>
<keyword evidence="8" id="KW-1185">Reference proteome</keyword>
<feature type="transmembrane region" description="Helical" evidence="5">
    <location>
        <begin position="174"/>
        <end position="199"/>
    </location>
</feature>
<dbReference type="EMBL" id="QQNB01000001">
    <property type="protein sequence ID" value="RDE07359.1"/>
    <property type="molecule type" value="Genomic_DNA"/>
</dbReference>
<dbReference type="Pfam" id="PF07690">
    <property type="entry name" value="MFS_1"/>
    <property type="match status" value="1"/>
</dbReference>
<evidence type="ECO:0000259" key="6">
    <source>
        <dbReference type="PROSITE" id="PS50850"/>
    </source>
</evidence>
<accession>A0A369VZY2</accession>
<feature type="transmembrane region" description="Helical" evidence="5">
    <location>
        <begin position="310"/>
        <end position="338"/>
    </location>
</feature>
<evidence type="ECO:0000256" key="5">
    <source>
        <dbReference type="SAM" id="Phobius"/>
    </source>
</evidence>
<gene>
    <name evidence="7" type="ORF">DVW87_06990</name>
</gene>
<dbReference type="Gene3D" id="1.20.1250.20">
    <property type="entry name" value="MFS general substrate transporter like domains"/>
    <property type="match status" value="1"/>
</dbReference>
<sequence length="469" mass="49330">MRGGAACQVSRRQHRQEWPLSLAYRRTKERIMQQASDLWADRPMTGRQMLVIAMCCILNAFDGIDILAISFASPGIAAEWSISKAQLGVVLSMELIGMALGAAVLGHLADRFGRRALVLACLIVTSAGMWVATQASSVTMLSVIRFLTGCGIGGMIAIAHAYASEFSSASKRNFCIALVGVGWPIGAIVGGSLASAFISQEDWRHVFFAGAALSTLFLPIAWIAFPESVAYLLDRQPPNALARVNAVFRSLGHRELQKLPELASAVSARTGVTAPLLYGLTAALAAAYFFDSMTYYFLLKWSPKIVADLGFGAAAGASVLVWGTIGQFAALILTGWAATKISVRKLLPPALILTALGISAFGVVGPSLFNLKLVMAVGTFFNQAANSLLIMLLIESFPTVIRGGRVGLCMGIGRGGAALSPILAGVMLAQDVPLSIVTIALACPVLVTAGIVLALGRGAREAPVPQPAM</sequence>
<feature type="transmembrane region" description="Helical" evidence="5">
    <location>
        <begin position="143"/>
        <end position="162"/>
    </location>
</feature>
<dbReference type="PROSITE" id="PS50850">
    <property type="entry name" value="MFS"/>
    <property type="match status" value="1"/>
</dbReference>
<evidence type="ECO:0000256" key="2">
    <source>
        <dbReference type="ARBA" id="ARBA00022692"/>
    </source>
</evidence>
<dbReference type="GO" id="GO:0005886">
    <property type="term" value="C:plasma membrane"/>
    <property type="evidence" value="ECO:0007669"/>
    <property type="project" value="TreeGrafter"/>
</dbReference>
<organism evidence="7 8">
    <name type="scientific">Sphingomonas aracearum</name>
    <dbReference type="NCBI Taxonomy" id="2283317"/>
    <lineage>
        <taxon>Bacteria</taxon>
        <taxon>Pseudomonadati</taxon>
        <taxon>Pseudomonadota</taxon>
        <taxon>Alphaproteobacteria</taxon>
        <taxon>Sphingomonadales</taxon>
        <taxon>Sphingomonadaceae</taxon>
        <taxon>Sphingomonas</taxon>
    </lineage>
</organism>
<proteinExistence type="predicted"/>
<feature type="transmembrane region" description="Helical" evidence="5">
    <location>
        <begin position="117"/>
        <end position="137"/>
    </location>
</feature>